<reference evidence="3" key="1">
    <citation type="journal article" date="2019" name="Int. J. Syst. Evol. Microbiol.">
        <title>The Global Catalogue of Microorganisms (GCM) 10K type strain sequencing project: providing services to taxonomists for standard genome sequencing and annotation.</title>
        <authorList>
            <consortium name="The Broad Institute Genomics Platform"/>
            <consortium name="The Broad Institute Genome Sequencing Center for Infectious Disease"/>
            <person name="Wu L."/>
            <person name="Ma J."/>
        </authorList>
    </citation>
    <scope>NUCLEOTIDE SEQUENCE [LARGE SCALE GENOMIC DNA]</scope>
    <source>
        <strain evidence="3">JCM 18081</strain>
    </source>
</reference>
<protein>
    <submittedName>
        <fullName evidence="2">Uncharacterized protein</fullName>
    </submittedName>
</protein>
<evidence type="ECO:0000313" key="3">
    <source>
        <dbReference type="Proteomes" id="UP001501265"/>
    </source>
</evidence>
<dbReference type="Proteomes" id="UP001501265">
    <property type="component" value="Unassembled WGS sequence"/>
</dbReference>
<name>A0ABP9D4Q2_9ACTN</name>
<sequence>MESTFFARAGEEGMSWFMAVASWVSSTGSHRFPTSVRPEPLSPRTEYPGKSSVRAPFRPGRTSGGRGGQ</sequence>
<keyword evidence="3" id="KW-1185">Reference proteome</keyword>
<evidence type="ECO:0000256" key="1">
    <source>
        <dbReference type="SAM" id="MobiDB-lite"/>
    </source>
</evidence>
<feature type="region of interest" description="Disordered" evidence="1">
    <location>
        <begin position="28"/>
        <end position="69"/>
    </location>
</feature>
<organism evidence="2 3">
    <name type="scientific">Streptomyces ziwulingensis</name>
    <dbReference type="NCBI Taxonomy" id="1045501"/>
    <lineage>
        <taxon>Bacteria</taxon>
        <taxon>Bacillati</taxon>
        <taxon>Actinomycetota</taxon>
        <taxon>Actinomycetes</taxon>
        <taxon>Kitasatosporales</taxon>
        <taxon>Streptomycetaceae</taxon>
        <taxon>Streptomyces</taxon>
    </lineage>
</organism>
<gene>
    <name evidence="2" type="ORF">GCM10023220_66100</name>
</gene>
<proteinExistence type="predicted"/>
<comment type="caution">
    <text evidence="2">The sequence shown here is derived from an EMBL/GenBank/DDBJ whole genome shotgun (WGS) entry which is preliminary data.</text>
</comment>
<accession>A0ABP9D4Q2</accession>
<dbReference type="EMBL" id="BAABIG010000089">
    <property type="protein sequence ID" value="GAA4823376.1"/>
    <property type="molecule type" value="Genomic_DNA"/>
</dbReference>
<evidence type="ECO:0000313" key="2">
    <source>
        <dbReference type="EMBL" id="GAA4823376.1"/>
    </source>
</evidence>